<feature type="non-terminal residue" evidence="1">
    <location>
        <position position="1"/>
    </location>
</feature>
<comment type="caution">
    <text evidence="1">The sequence shown here is derived from an EMBL/GenBank/DDBJ whole genome shotgun (WGS) entry which is preliminary data.</text>
</comment>
<dbReference type="EMBL" id="CAJVPU010004675">
    <property type="protein sequence ID" value="CAG8536534.1"/>
    <property type="molecule type" value="Genomic_DNA"/>
</dbReference>
<keyword evidence="2" id="KW-1185">Reference proteome</keyword>
<accession>A0ACA9LNG5</accession>
<protein>
    <submittedName>
        <fullName evidence="1">4600_t:CDS:1</fullName>
    </submittedName>
</protein>
<dbReference type="Proteomes" id="UP000789702">
    <property type="component" value="Unassembled WGS sequence"/>
</dbReference>
<proteinExistence type="predicted"/>
<reference evidence="1" key="1">
    <citation type="submission" date="2021-06" db="EMBL/GenBank/DDBJ databases">
        <authorList>
            <person name="Kallberg Y."/>
            <person name="Tangrot J."/>
            <person name="Rosling A."/>
        </authorList>
    </citation>
    <scope>NUCLEOTIDE SEQUENCE</scope>
    <source>
        <strain evidence="1">IL203A</strain>
    </source>
</reference>
<evidence type="ECO:0000313" key="2">
    <source>
        <dbReference type="Proteomes" id="UP000789702"/>
    </source>
</evidence>
<organism evidence="1 2">
    <name type="scientific">Dentiscutata heterogama</name>
    <dbReference type="NCBI Taxonomy" id="1316150"/>
    <lineage>
        <taxon>Eukaryota</taxon>
        <taxon>Fungi</taxon>
        <taxon>Fungi incertae sedis</taxon>
        <taxon>Mucoromycota</taxon>
        <taxon>Glomeromycotina</taxon>
        <taxon>Glomeromycetes</taxon>
        <taxon>Diversisporales</taxon>
        <taxon>Gigasporaceae</taxon>
        <taxon>Dentiscutata</taxon>
    </lineage>
</organism>
<gene>
    <name evidence="1" type="ORF">DHETER_LOCUS4608</name>
</gene>
<evidence type="ECO:0000313" key="1">
    <source>
        <dbReference type="EMBL" id="CAG8536534.1"/>
    </source>
</evidence>
<sequence>ILVANKDRVVDIFQEFVTSDEDGVLEWGNYYIKLWRLASLNYNYSNIAEED</sequence>
<name>A0ACA9LNG5_9GLOM</name>